<evidence type="ECO:0000256" key="5">
    <source>
        <dbReference type="ARBA" id="ARBA00023136"/>
    </source>
</evidence>
<dbReference type="InterPro" id="IPR001193">
    <property type="entry name" value="MBTPS2"/>
</dbReference>
<feature type="transmembrane region" description="Helical" evidence="7">
    <location>
        <begin position="67"/>
        <end position="89"/>
    </location>
</feature>
<evidence type="ECO:0000313" key="9">
    <source>
        <dbReference type="EMBL" id="RYR27395.1"/>
    </source>
</evidence>
<dbReference type="SUPFAM" id="SSF50156">
    <property type="entry name" value="PDZ domain-like"/>
    <property type="match status" value="1"/>
</dbReference>
<dbReference type="GO" id="GO:0012505">
    <property type="term" value="C:endomembrane system"/>
    <property type="evidence" value="ECO:0007669"/>
    <property type="project" value="UniProtKB-SubCell"/>
</dbReference>
<comment type="caution">
    <text evidence="9">The sequence shown here is derived from an EMBL/GenBank/DDBJ whole genome shotgun (WGS) entry which is preliminary data.</text>
</comment>
<keyword evidence="5 7" id="KW-0472">Membrane</keyword>
<evidence type="ECO:0000256" key="1">
    <source>
        <dbReference type="ARBA" id="ARBA00004127"/>
    </source>
</evidence>
<comment type="similarity">
    <text evidence="2">Belongs to the peptidase M50A family.</text>
</comment>
<dbReference type="InterPro" id="IPR036034">
    <property type="entry name" value="PDZ_sf"/>
</dbReference>
<feature type="transmembrane region" description="Helical" evidence="7">
    <location>
        <begin position="211"/>
        <end position="228"/>
    </location>
</feature>
<evidence type="ECO:0000256" key="7">
    <source>
        <dbReference type="SAM" id="Phobius"/>
    </source>
</evidence>
<keyword evidence="10" id="KW-1185">Reference proteome</keyword>
<feature type="transmembrane region" description="Helical" evidence="7">
    <location>
        <begin position="248"/>
        <end position="270"/>
    </location>
</feature>
<gene>
    <name evidence="9" type="ORF">Ahy_B01g051431</name>
</gene>
<sequence length="590" mass="65224">MEVDSRRMRRFGNQRHTRTNTLLPLHAASYHHVPNNTISCWYCDYKISTFNKPLFHFGRRHARFLKVWFSIGVGFALSALLGVTLVHTLTKKSRILLWELAKAFHLSGGGNKLGNLRNALLFGLPSLPSGSSLSLADAGYICISTIISVVVHEFGHAVAATRSAVLLTTLPIEVSSYNILCFVFLSELQFLIGFLCCTFLKESSEGIQIEYVAIFIAVLFPGALVAFNDELLQTLPHWTSLSVYSAGIWHNAVCCAACGLTLFLLPMFLFPLYSSGHSPMVLDVPPTSPLSGFLAPGDVIVSVDNVPIRNAQEWLEVNTFTYNIKLHNVNISGHTGDTGVINRMKGYCVSSLMMEEGKITGLPENQYACPRELTAFVKVLCSNNVTLNDDQRKIDPSNKRSTIYCLNAKDVVRLDKCGDDWGLATTNGSCTCTQDEFCLAPVQEPGMVWVEITYSSTSPECSLHERKRLPASETSGLKETNCGGTFIFVGDAISMAHSIQLTSYQPRWGLKLAAYFPNLLEKILVWTFHVSLALAFLNTLPVYFLDGESILDATLAHFTSLSARKRKTVLRLCLIGGFLTSVIAFFQELL</sequence>
<dbReference type="PANTHER" id="PTHR13325">
    <property type="entry name" value="PROTEASE M50 MEMBRANE-BOUND TRANSCRIPTION FACTOR SITE 2 PROTEASE"/>
    <property type="match status" value="1"/>
</dbReference>
<dbReference type="GO" id="GO:0004222">
    <property type="term" value="F:metalloendopeptidase activity"/>
    <property type="evidence" value="ECO:0007669"/>
    <property type="project" value="InterPro"/>
</dbReference>
<dbReference type="GO" id="GO:0005737">
    <property type="term" value="C:cytoplasm"/>
    <property type="evidence" value="ECO:0007669"/>
    <property type="project" value="TreeGrafter"/>
</dbReference>
<dbReference type="GO" id="GO:1905897">
    <property type="term" value="P:regulation of response to endoplasmic reticulum stress"/>
    <property type="evidence" value="ECO:0007669"/>
    <property type="project" value="TreeGrafter"/>
</dbReference>
<dbReference type="GO" id="GO:0016020">
    <property type="term" value="C:membrane"/>
    <property type="evidence" value="ECO:0007669"/>
    <property type="project" value="InterPro"/>
</dbReference>
<dbReference type="EMBL" id="SDMP01000011">
    <property type="protein sequence ID" value="RYR27395.1"/>
    <property type="molecule type" value="Genomic_DNA"/>
</dbReference>
<dbReference type="Pfam" id="PF02163">
    <property type="entry name" value="Peptidase_M50"/>
    <property type="match status" value="1"/>
</dbReference>
<evidence type="ECO:0000256" key="6">
    <source>
        <dbReference type="ARBA" id="ARBA00032658"/>
    </source>
</evidence>
<dbReference type="AlphaFoldDB" id="A0A445ALW8"/>
<dbReference type="PANTHER" id="PTHR13325:SF3">
    <property type="entry name" value="MEMBRANE-BOUND TRANSCRIPTION FACTOR SITE-2 PROTEASE"/>
    <property type="match status" value="1"/>
</dbReference>
<proteinExistence type="inferred from homology"/>
<evidence type="ECO:0000259" key="8">
    <source>
        <dbReference type="Pfam" id="PF02163"/>
    </source>
</evidence>
<accession>A0A445ALW8</accession>
<evidence type="ECO:0000313" key="10">
    <source>
        <dbReference type="Proteomes" id="UP000289738"/>
    </source>
</evidence>
<dbReference type="InterPro" id="IPR008915">
    <property type="entry name" value="Peptidase_M50"/>
</dbReference>
<protein>
    <recommendedName>
        <fullName evidence="6">Endopeptidase S2P</fullName>
    </recommendedName>
</protein>
<evidence type="ECO:0000256" key="3">
    <source>
        <dbReference type="ARBA" id="ARBA00022692"/>
    </source>
</evidence>
<dbReference type="STRING" id="3818.A0A445ALW8"/>
<reference evidence="9 10" key="1">
    <citation type="submission" date="2019-01" db="EMBL/GenBank/DDBJ databases">
        <title>Sequencing of cultivated peanut Arachis hypogaea provides insights into genome evolution and oil improvement.</title>
        <authorList>
            <person name="Chen X."/>
        </authorList>
    </citation>
    <scope>NUCLEOTIDE SEQUENCE [LARGE SCALE GENOMIC DNA]</scope>
    <source>
        <strain evidence="10">cv. Fuhuasheng</strain>
        <tissue evidence="9">Leaves</tissue>
    </source>
</reference>
<comment type="subcellular location">
    <subcellularLocation>
        <location evidence="1">Endomembrane system</location>
        <topology evidence="1">Multi-pass membrane protein</topology>
    </subcellularLocation>
</comment>
<keyword evidence="4 7" id="KW-1133">Transmembrane helix</keyword>
<name>A0A445ALW8_ARAHY</name>
<keyword evidence="3 7" id="KW-0812">Transmembrane</keyword>
<evidence type="ECO:0000256" key="2">
    <source>
        <dbReference type="ARBA" id="ARBA00009989"/>
    </source>
</evidence>
<evidence type="ECO:0000256" key="4">
    <source>
        <dbReference type="ARBA" id="ARBA00022989"/>
    </source>
</evidence>
<dbReference type="GO" id="GO:0031293">
    <property type="term" value="P:membrane protein intracellular domain proteolysis"/>
    <property type="evidence" value="ECO:0007669"/>
    <property type="project" value="TreeGrafter"/>
</dbReference>
<organism evidence="9 10">
    <name type="scientific">Arachis hypogaea</name>
    <name type="common">Peanut</name>
    <dbReference type="NCBI Taxonomy" id="3818"/>
    <lineage>
        <taxon>Eukaryota</taxon>
        <taxon>Viridiplantae</taxon>
        <taxon>Streptophyta</taxon>
        <taxon>Embryophyta</taxon>
        <taxon>Tracheophyta</taxon>
        <taxon>Spermatophyta</taxon>
        <taxon>Magnoliopsida</taxon>
        <taxon>eudicotyledons</taxon>
        <taxon>Gunneridae</taxon>
        <taxon>Pentapetalae</taxon>
        <taxon>rosids</taxon>
        <taxon>fabids</taxon>
        <taxon>Fabales</taxon>
        <taxon>Fabaceae</taxon>
        <taxon>Papilionoideae</taxon>
        <taxon>50 kb inversion clade</taxon>
        <taxon>dalbergioids sensu lato</taxon>
        <taxon>Dalbergieae</taxon>
        <taxon>Pterocarpus clade</taxon>
        <taxon>Arachis</taxon>
    </lineage>
</organism>
<feature type="transmembrane region" description="Helical" evidence="7">
    <location>
        <begin position="569"/>
        <end position="587"/>
    </location>
</feature>
<dbReference type="Proteomes" id="UP000289738">
    <property type="component" value="Chromosome B01"/>
</dbReference>
<feature type="domain" description="Peptidase M50" evidence="8">
    <location>
        <begin position="142"/>
        <end position="572"/>
    </location>
</feature>